<evidence type="ECO:0000259" key="3">
    <source>
        <dbReference type="PROSITE" id="PS50213"/>
    </source>
</evidence>
<dbReference type="EMBL" id="JAACJP010000047">
    <property type="protein sequence ID" value="KAF5371368.1"/>
    <property type="molecule type" value="Genomic_DNA"/>
</dbReference>
<dbReference type="InterPro" id="IPR050904">
    <property type="entry name" value="Adhesion/Biosynth-related"/>
</dbReference>
<dbReference type="SUPFAM" id="SSF82153">
    <property type="entry name" value="FAS1 domain"/>
    <property type="match status" value="2"/>
</dbReference>
<dbReference type="Proteomes" id="UP000565441">
    <property type="component" value="Unassembled WGS sequence"/>
</dbReference>
<keyword evidence="2" id="KW-0812">Transmembrane</keyword>
<dbReference type="PANTHER" id="PTHR10900:SF122">
    <property type="entry name" value="FAS1 DOMAIN-CONTAINING PROTEIN"/>
    <property type="match status" value="1"/>
</dbReference>
<keyword evidence="2" id="KW-1133">Transmembrane helix</keyword>
<dbReference type="GO" id="GO:0016236">
    <property type="term" value="P:macroautophagy"/>
    <property type="evidence" value="ECO:0007669"/>
    <property type="project" value="TreeGrafter"/>
</dbReference>
<dbReference type="OrthoDB" id="286301at2759"/>
<proteinExistence type="predicted"/>
<dbReference type="SMART" id="SM00554">
    <property type="entry name" value="FAS1"/>
    <property type="match status" value="2"/>
</dbReference>
<evidence type="ECO:0000313" key="5">
    <source>
        <dbReference type="Proteomes" id="UP000565441"/>
    </source>
</evidence>
<evidence type="ECO:0000256" key="2">
    <source>
        <dbReference type="SAM" id="Phobius"/>
    </source>
</evidence>
<feature type="domain" description="FAS1" evidence="3">
    <location>
        <begin position="263"/>
        <end position="414"/>
    </location>
</feature>
<keyword evidence="2" id="KW-0472">Membrane</keyword>
<evidence type="ECO:0000313" key="4">
    <source>
        <dbReference type="EMBL" id="KAF5371368.1"/>
    </source>
</evidence>
<reference evidence="4 5" key="1">
    <citation type="journal article" date="2020" name="ISME J.">
        <title>Uncovering the hidden diversity of litter-decomposition mechanisms in mushroom-forming fungi.</title>
        <authorList>
            <person name="Floudas D."/>
            <person name="Bentzer J."/>
            <person name="Ahren D."/>
            <person name="Johansson T."/>
            <person name="Persson P."/>
            <person name="Tunlid A."/>
        </authorList>
    </citation>
    <scope>NUCLEOTIDE SEQUENCE [LARGE SCALE GENOMIC DNA]</scope>
    <source>
        <strain evidence="4 5">CBS 661.87</strain>
    </source>
</reference>
<dbReference type="PROSITE" id="PS50213">
    <property type="entry name" value="FAS1"/>
    <property type="match status" value="2"/>
</dbReference>
<sequence length="496" mass="51708">MRFIPKMVNHSPNTDCRVFFLAHDERSTSRSSHALKYRRHFSPHRAPKIATAGLYKLQRRNLPFPSFSPVPRLSTAMHFSSAFFSILGLSFYAQAQSLNVTGLISALQGAGLTSLATAAQRANETKAGQDLLSALVSGSNYTVFAPNNAAFDAPEVTAISNDPQALATILSYHVLPGNFINSSSSDSALDCGVYPAVTVGRTLLTNSTLVQLEGNKGQVVAWTRNDTSNSTIYFLNQSPEITVLSTVVVEKLLVATISGVLTPPRDLSEVAGANNLTALAGLVDMVNVPSFYSNGTNATVEQALEANSTHGFTLFAPNDEAFKAGESALTSLVNNQTALLTLLGNHYINGTSVYSPILLGSSSSNYVSASGQSFSFNTNSSGSFVTSSNSASARIIKSDVLVENGVIHVVDHLLVNLDRDESKASSAYQSATSVAGQPTTETGPIGPTSTSSSGTNTGTNTSGNGALALRVGVASAGGAVLVGALGWLAFIGLVAG</sequence>
<feature type="region of interest" description="Disordered" evidence="1">
    <location>
        <begin position="428"/>
        <end position="459"/>
    </location>
</feature>
<name>A0A8H5GUM0_9AGAR</name>
<comment type="caution">
    <text evidence="4">The sequence shown here is derived from an EMBL/GenBank/DDBJ whole genome shotgun (WGS) entry which is preliminary data.</text>
</comment>
<dbReference type="GO" id="GO:0000329">
    <property type="term" value="C:fungal-type vacuole membrane"/>
    <property type="evidence" value="ECO:0007669"/>
    <property type="project" value="TreeGrafter"/>
</dbReference>
<dbReference type="InterPro" id="IPR036378">
    <property type="entry name" value="FAS1_dom_sf"/>
</dbReference>
<feature type="transmembrane region" description="Helical" evidence="2">
    <location>
        <begin position="467"/>
        <end position="495"/>
    </location>
</feature>
<dbReference type="Gene3D" id="2.30.180.10">
    <property type="entry name" value="FAS1 domain"/>
    <property type="match status" value="2"/>
</dbReference>
<feature type="compositionally biased region" description="Low complexity" evidence="1">
    <location>
        <begin position="438"/>
        <end position="459"/>
    </location>
</feature>
<accession>A0A8H5GUM0</accession>
<feature type="compositionally biased region" description="Polar residues" evidence="1">
    <location>
        <begin position="428"/>
        <end position="437"/>
    </location>
</feature>
<protein>
    <recommendedName>
        <fullName evidence="3">FAS1 domain-containing protein</fullName>
    </recommendedName>
</protein>
<dbReference type="Pfam" id="PF02469">
    <property type="entry name" value="Fasciclin"/>
    <property type="match status" value="2"/>
</dbReference>
<gene>
    <name evidence="4" type="ORF">D9615_009668</name>
</gene>
<evidence type="ECO:0000256" key="1">
    <source>
        <dbReference type="SAM" id="MobiDB-lite"/>
    </source>
</evidence>
<keyword evidence="5" id="KW-1185">Reference proteome</keyword>
<dbReference type="AlphaFoldDB" id="A0A8H5GUM0"/>
<dbReference type="InterPro" id="IPR000782">
    <property type="entry name" value="FAS1_domain"/>
</dbReference>
<dbReference type="GO" id="GO:0005615">
    <property type="term" value="C:extracellular space"/>
    <property type="evidence" value="ECO:0007669"/>
    <property type="project" value="TreeGrafter"/>
</dbReference>
<organism evidence="4 5">
    <name type="scientific">Tricholomella constricta</name>
    <dbReference type="NCBI Taxonomy" id="117010"/>
    <lineage>
        <taxon>Eukaryota</taxon>
        <taxon>Fungi</taxon>
        <taxon>Dikarya</taxon>
        <taxon>Basidiomycota</taxon>
        <taxon>Agaricomycotina</taxon>
        <taxon>Agaricomycetes</taxon>
        <taxon>Agaricomycetidae</taxon>
        <taxon>Agaricales</taxon>
        <taxon>Tricholomatineae</taxon>
        <taxon>Lyophyllaceae</taxon>
        <taxon>Tricholomella</taxon>
    </lineage>
</organism>
<feature type="domain" description="FAS1" evidence="3">
    <location>
        <begin position="100"/>
        <end position="261"/>
    </location>
</feature>
<dbReference type="PANTHER" id="PTHR10900">
    <property type="entry name" value="PERIOSTIN-RELATED"/>
    <property type="match status" value="1"/>
</dbReference>